<dbReference type="PANTHER" id="PTHR43199">
    <property type="entry name" value="GLUTATHIONE HYDROLASE"/>
    <property type="match status" value="1"/>
</dbReference>
<dbReference type="PANTHER" id="PTHR43199:SF1">
    <property type="entry name" value="GLUTATHIONE HYDROLASE PROENZYME"/>
    <property type="match status" value="1"/>
</dbReference>
<protein>
    <recommendedName>
        <fullName evidence="5">Gamma-glutamyltransferase</fullName>
    </recommendedName>
</protein>
<evidence type="ECO:0000256" key="2">
    <source>
        <dbReference type="SAM" id="SignalP"/>
    </source>
</evidence>
<proteinExistence type="inferred from homology"/>
<dbReference type="Pfam" id="PF01019">
    <property type="entry name" value="G_glu_transpept"/>
    <property type="match status" value="1"/>
</dbReference>
<dbReference type="KEGG" id="kim:G3T16_17900"/>
<dbReference type="InterPro" id="IPR051792">
    <property type="entry name" value="GGT_bact"/>
</dbReference>
<reference evidence="3 4" key="1">
    <citation type="submission" date="2020-02" db="EMBL/GenBank/DDBJ databases">
        <title>Genome sequencing for Kineobactrum sp. M2.</title>
        <authorList>
            <person name="Park S.-J."/>
        </authorList>
    </citation>
    <scope>NUCLEOTIDE SEQUENCE [LARGE SCALE GENOMIC DNA]</scope>
    <source>
        <strain evidence="3 4">M2</strain>
    </source>
</reference>
<evidence type="ECO:0000313" key="4">
    <source>
        <dbReference type="Proteomes" id="UP000477680"/>
    </source>
</evidence>
<evidence type="ECO:0000256" key="1">
    <source>
        <dbReference type="ARBA" id="ARBA00009381"/>
    </source>
</evidence>
<evidence type="ECO:0008006" key="5">
    <source>
        <dbReference type="Google" id="ProtNLM"/>
    </source>
</evidence>
<accession>A0A6C0U552</accession>
<dbReference type="EMBL" id="CP048711">
    <property type="protein sequence ID" value="QIB66983.1"/>
    <property type="molecule type" value="Genomic_DNA"/>
</dbReference>
<dbReference type="AlphaFoldDB" id="A0A6C0U552"/>
<name>A0A6C0U552_9GAMM</name>
<feature type="signal peptide" evidence="2">
    <location>
        <begin position="1"/>
        <end position="20"/>
    </location>
</feature>
<dbReference type="Proteomes" id="UP000477680">
    <property type="component" value="Chromosome"/>
</dbReference>
<evidence type="ECO:0000313" key="3">
    <source>
        <dbReference type="EMBL" id="QIB66983.1"/>
    </source>
</evidence>
<keyword evidence="4" id="KW-1185">Reference proteome</keyword>
<feature type="chain" id="PRO_5025641585" description="Gamma-glutamyltransferase" evidence="2">
    <location>
        <begin position="21"/>
        <end position="127"/>
    </location>
</feature>
<gene>
    <name evidence="3" type="ORF">G3T16_17900</name>
</gene>
<dbReference type="InterPro" id="IPR029055">
    <property type="entry name" value="Ntn_hydrolases_N"/>
</dbReference>
<keyword evidence="2" id="KW-0732">Signal</keyword>
<organism evidence="3 4">
    <name type="scientific">Kineobactrum salinum</name>
    <dbReference type="NCBI Taxonomy" id="2708301"/>
    <lineage>
        <taxon>Bacteria</taxon>
        <taxon>Pseudomonadati</taxon>
        <taxon>Pseudomonadota</taxon>
        <taxon>Gammaproteobacteria</taxon>
        <taxon>Cellvibrionales</taxon>
        <taxon>Halieaceae</taxon>
        <taxon>Kineobactrum</taxon>
    </lineage>
</organism>
<comment type="similarity">
    <text evidence="1">Belongs to the gamma-glutamyltransferase family.</text>
</comment>
<dbReference type="RefSeq" id="WP_163496411.1">
    <property type="nucleotide sequence ID" value="NZ_CP048711.1"/>
</dbReference>
<sequence>MKRRSFLGAAALTAAAPLYANTLLRGEWRPLSDRARRDLIEQAEFESTKQGVSGTGGVAVSTHPLATRAAIEALKSGGNAVDGLCAAALAQTVVEPHMTTITGVFSMLYHEASTGKSYYINGTNARP</sequence>
<dbReference type="SUPFAM" id="SSF56235">
    <property type="entry name" value="N-terminal nucleophile aminohydrolases (Ntn hydrolases)"/>
    <property type="match status" value="1"/>
</dbReference>